<proteinExistence type="predicted"/>
<evidence type="ECO:0000313" key="2">
    <source>
        <dbReference type="EMBL" id="TCD69686.1"/>
    </source>
</evidence>
<dbReference type="OrthoDB" id="3269353at2759"/>
<feature type="compositionally biased region" description="Polar residues" evidence="1">
    <location>
        <begin position="1285"/>
        <end position="1295"/>
    </location>
</feature>
<dbReference type="STRING" id="92696.A0A4R0RPN7"/>
<feature type="region of interest" description="Disordered" evidence="1">
    <location>
        <begin position="1"/>
        <end position="27"/>
    </location>
</feature>
<dbReference type="Proteomes" id="UP000292702">
    <property type="component" value="Unassembled WGS sequence"/>
</dbReference>
<accession>A0A4R0RPN7</accession>
<feature type="region of interest" description="Disordered" evidence="1">
    <location>
        <begin position="350"/>
        <end position="374"/>
    </location>
</feature>
<evidence type="ECO:0000256" key="1">
    <source>
        <dbReference type="SAM" id="MobiDB-lite"/>
    </source>
</evidence>
<comment type="caution">
    <text evidence="2">The sequence shown here is derived from an EMBL/GenBank/DDBJ whole genome shotgun (WGS) entry which is preliminary data.</text>
</comment>
<feature type="region of interest" description="Disordered" evidence="1">
    <location>
        <begin position="300"/>
        <end position="337"/>
    </location>
</feature>
<protein>
    <submittedName>
        <fullName evidence="2">Uncharacterized protein</fullName>
    </submittedName>
</protein>
<dbReference type="EMBL" id="RWJN01000036">
    <property type="protein sequence ID" value="TCD69686.1"/>
    <property type="molecule type" value="Genomic_DNA"/>
</dbReference>
<reference evidence="2 3" key="1">
    <citation type="submission" date="2018-11" db="EMBL/GenBank/DDBJ databases">
        <title>Genome assembly of Steccherinum ochraceum LE-BIN_3174, the white-rot fungus of the Steccherinaceae family (The Residual Polyporoid clade, Polyporales, Basidiomycota).</title>
        <authorList>
            <person name="Fedorova T.V."/>
            <person name="Glazunova O.A."/>
            <person name="Landesman E.O."/>
            <person name="Moiseenko K.V."/>
            <person name="Psurtseva N.V."/>
            <person name="Savinova O.S."/>
            <person name="Shakhova N.V."/>
            <person name="Tyazhelova T.V."/>
            <person name="Vasina D.V."/>
        </authorList>
    </citation>
    <scope>NUCLEOTIDE SEQUENCE [LARGE SCALE GENOMIC DNA]</scope>
    <source>
        <strain evidence="2 3">LE-BIN_3174</strain>
    </source>
</reference>
<organism evidence="2 3">
    <name type="scientific">Steccherinum ochraceum</name>
    <dbReference type="NCBI Taxonomy" id="92696"/>
    <lineage>
        <taxon>Eukaryota</taxon>
        <taxon>Fungi</taxon>
        <taxon>Dikarya</taxon>
        <taxon>Basidiomycota</taxon>
        <taxon>Agaricomycotina</taxon>
        <taxon>Agaricomycetes</taxon>
        <taxon>Polyporales</taxon>
        <taxon>Steccherinaceae</taxon>
        <taxon>Steccherinum</taxon>
    </lineage>
</organism>
<feature type="compositionally biased region" description="Polar residues" evidence="1">
    <location>
        <begin position="363"/>
        <end position="374"/>
    </location>
</feature>
<feature type="region of interest" description="Disordered" evidence="1">
    <location>
        <begin position="1352"/>
        <end position="1412"/>
    </location>
</feature>
<keyword evidence="3" id="KW-1185">Reference proteome</keyword>
<feature type="compositionally biased region" description="Low complexity" evidence="1">
    <location>
        <begin position="351"/>
        <end position="362"/>
    </location>
</feature>
<evidence type="ECO:0000313" key="3">
    <source>
        <dbReference type="Proteomes" id="UP000292702"/>
    </source>
</evidence>
<feature type="compositionally biased region" description="Pro residues" evidence="1">
    <location>
        <begin position="1205"/>
        <end position="1217"/>
    </location>
</feature>
<name>A0A4R0RPN7_9APHY</name>
<feature type="compositionally biased region" description="Pro residues" evidence="1">
    <location>
        <begin position="1297"/>
        <end position="1307"/>
    </location>
</feature>
<feature type="compositionally biased region" description="Low complexity" evidence="1">
    <location>
        <begin position="1270"/>
        <end position="1279"/>
    </location>
</feature>
<feature type="compositionally biased region" description="Low complexity" evidence="1">
    <location>
        <begin position="1246"/>
        <end position="1256"/>
    </location>
</feature>
<feature type="region of interest" description="Disordered" evidence="1">
    <location>
        <begin position="1173"/>
        <end position="1334"/>
    </location>
</feature>
<gene>
    <name evidence="2" type="ORF">EIP91_006703</name>
</gene>
<sequence length="1412" mass="155830">MSQYNAPISRPVLYDPNRPNVRHPLTPPETDFDYHHSQLLLSQGIASAPAGLGVEMDPAVHQVGLETPTPSYHRKGPSVSYVNSTIRESRDRTVQRGVKWLIMVMPPASFAHEHGQLGSTLSSGPSHRLTNGILMPLYPTMSGQLGAISREFSLPSIAGICLYLNTTSAGVSVTPRITDETWTLLWAQYLDVRNPVTPQAPLPVCGRIEFDIDLNRARWYDAWLSASRREAQDVPVSVIPSRAPTISHWRGDSRTTFLDDQGDDLEAVSLMHQTKARILGRHVPRKLSLVDRYELSSVKSGSKLVPRHEPTVSPTEDASHRQQSLSPIAQEEEPRTARRNLDQLITTWRESASQPAPSPLAATGQTSLDPANMPNTVSLSELALDEDTTTELNLDDFAWSVSSMGPPEYDEDYDSQADWECDPSVHLADRLQGSVCLTPTTCTSFGPPDYDAFSPVSYVSRLPSPDIAMRMLEDCPPTPLTATSWGAPSYPNSPYPSQSRAPSVHMAFRGDYSRPATPSTATSWGAMDSYPPSPVDGAAYSAYEDGMRTPDAGERNFEYGMRVPDESHYEHWTLVWPYYRVREVEEVELPERWTHVWPYNSFNTTDPAPEVPVNGVWTHVWPYHSLEQQTVSTDAPFYGAYPYLTIYPSVYPAFDLYPALSAPAGEHRVVSNLHLSSGYPSFSLYTPVYPHFDLYPATIVLESKADHVDQVSKKRLQPLSCVLPSSYPSLSIYLAVYPFNLVAIYPSQSVAVTSQSVVDLKLDYCYPAIRIYAPTYPYNLADIYPTKYVPIGHQGSSEDSSKLLAAVEVKLQSYYPALDIYPSTYPHNLAAIYPSMQVSMHQKSTVVTCLVARYPAFNLYPSLYPHNLKEIYPPSTVENVLVHAGQAVDVRLSKSYPQLEIYPLVYPWNLQTIYAPLQPQEKSHRSAISTKLVAQYPAFDLYPTLYPFNVQGIYPCVQVGSSTVEDEQRIEMSVTLSAVYPVIELYAPVYPFNLSSVYPIKTGSSFKRPRAKRSMSHNNAVPTQVRVRNPNKHTSLVNFATSSSSLRQPEQVPPVPPLPQNVHQLKPISPWTGLPLGETHCAKHGAATGAYRYPVICPYPAVYPHFSLYPSLDEYRVNTAGVVKKAAEFTEAGLSYPSLQIYAPVYPHFDLYPALEEPVPVFISPPGRRASRIPRLASSKTPISKRFRKHTHADLHIQVFGRTPPSSPRQLPTPPGAVDPASISPRQTPPARMLRRSRSGTMMGNSSPPTSAPSSPGRRQLPTPPGGGPTSPMFSPTSGRILSPRQFTSPGTTRIPSPSPRPSPLSSPLPSVSELHVMPSPPMKSSSSPQRHIPAQLNLQASQAYRSPGFSPISLPILSPPPPQSNVGAGLTRTMSVPPRPLPRARSGSIAMGYARPPLPPVPDTQLPAVPT</sequence>
<feature type="compositionally biased region" description="Polar residues" evidence="1">
    <location>
        <begin position="312"/>
        <end position="327"/>
    </location>
</feature>